<evidence type="ECO:0000313" key="3">
    <source>
        <dbReference type="Proteomes" id="UP000019322"/>
    </source>
</evidence>
<evidence type="ECO:0000313" key="2">
    <source>
        <dbReference type="EMBL" id="AHJ13064.1"/>
    </source>
</evidence>
<dbReference type="GO" id="GO:0008168">
    <property type="term" value="F:methyltransferase activity"/>
    <property type="evidence" value="ECO:0007669"/>
    <property type="project" value="UniProtKB-KW"/>
</dbReference>
<accession>A0AA86AMA0</accession>
<dbReference type="KEGG" id="smul:SMUL_1809"/>
<dbReference type="InterPro" id="IPR029063">
    <property type="entry name" value="SAM-dependent_MTases_sf"/>
</dbReference>
<dbReference type="Proteomes" id="UP000019322">
    <property type="component" value="Chromosome"/>
</dbReference>
<organism evidence="2 3">
    <name type="scientific">Sulfurospirillum multivorans (strain DM 12446 / JCM 15788 / NBRC 109480)</name>
    <dbReference type="NCBI Taxonomy" id="1150621"/>
    <lineage>
        <taxon>Bacteria</taxon>
        <taxon>Pseudomonadati</taxon>
        <taxon>Campylobacterota</taxon>
        <taxon>Epsilonproteobacteria</taxon>
        <taxon>Campylobacterales</taxon>
        <taxon>Sulfurospirillaceae</taxon>
        <taxon>Sulfurospirillum</taxon>
    </lineage>
</organism>
<name>A0AA86AMA0_SULMK</name>
<dbReference type="GO" id="GO:0032259">
    <property type="term" value="P:methylation"/>
    <property type="evidence" value="ECO:0007669"/>
    <property type="project" value="UniProtKB-KW"/>
</dbReference>
<proteinExistence type="predicted"/>
<dbReference type="EMBL" id="CP007201">
    <property type="protein sequence ID" value="AHJ13064.1"/>
    <property type="molecule type" value="Genomic_DNA"/>
</dbReference>
<gene>
    <name evidence="2" type="ORF">SMUL_1809</name>
</gene>
<dbReference type="RefSeq" id="WP_025344935.1">
    <property type="nucleotide sequence ID" value="NZ_CP007201.1"/>
</dbReference>
<keyword evidence="2" id="KW-0808">Transferase</keyword>
<feature type="domain" description="DUF6094" evidence="1">
    <location>
        <begin position="2"/>
        <end position="172"/>
    </location>
</feature>
<keyword evidence="2" id="KW-0489">Methyltransferase</keyword>
<reference evidence="2 3" key="1">
    <citation type="journal article" date="2014" name="Environ. Microbiol.">
        <title>Insights into organohalide respiration and the versatile catabolism of Sulfurospirillum multivorans gained from comparative genomics and physiological studies.</title>
        <authorList>
            <person name="Goris T."/>
            <person name="Schubert T."/>
            <person name="Gadkari J."/>
            <person name="Wubet T."/>
            <person name="Tarkka M."/>
            <person name="Buscot F."/>
            <person name="Adrian L."/>
            <person name="Diekert G."/>
        </authorList>
    </citation>
    <scope>NUCLEOTIDE SEQUENCE [LARGE SCALE GENOMIC DNA]</scope>
    <source>
        <strain evidence="3">DM 12446 / JCM 15788 / NBRC 109480</strain>
    </source>
</reference>
<dbReference type="AlphaFoldDB" id="A0AA86AMA0"/>
<dbReference type="Pfam" id="PF19587">
    <property type="entry name" value="DUF6094"/>
    <property type="match status" value="1"/>
</dbReference>
<protein>
    <submittedName>
        <fullName evidence="2">Methyltransferase domain-containing protein</fullName>
    </submittedName>
</protein>
<dbReference type="SUPFAM" id="SSF53335">
    <property type="entry name" value="S-adenosyl-L-methionine-dependent methyltransferases"/>
    <property type="match status" value="1"/>
</dbReference>
<dbReference type="InterPro" id="IPR046076">
    <property type="entry name" value="DUF6094"/>
</dbReference>
<evidence type="ECO:0000259" key="1">
    <source>
        <dbReference type="Pfam" id="PF19587"/>
    </source>
</evidence>
<dbReference type="Gene3D" id="3.40.50.150">
    <property type="entry name" value="Vaccinia Virus protein VP39"/>
    <property type="match status" value="1"/>
</dbReference>
<sequence length="334" mass="38206">MARLASEAKMAFYPTSVKTVKKVKAILNFAEESRIIDPCCGEADAVSVFKDCGRVYGVELDTIRARKAESKIDVLLNADANVGVKRSLDWGSFLFLNPPYGVDSLNNRLEHKFIESWGNTIVFGGYLLLIINPSSVDLEIAKVIRNQHYKPVLNFFDPHNEDYQNYQQYFLLFQKESKIYRHDAIAMFDWMSPENSIDINHFQGNLFEVPSGKEPSFFRERVLPSWKLDELLLKSDVSKEFEKELLTTQIGFGSIEELNEGQRNFLIASGAIDEPLIEGDWDKGLILKGTVKKITTESPQTNDYGEINRVKVSENFSTEVYGFDLNTLQFYKYN</sequence>